<proteinExistence type="predicted"/>
<reference evidence="1 2" key="1">
    <citation type="submission" date="2017-07" db="EMBL/GenBank/DDBJ databases">
        <title>Fictibacillus sp. nov. GDSW-R2A3 Genome sequencing and assembly.</title>
        <authorList>
            <person name="Mayilraj S."/>
        </authorList>
    </citation>
    <scope>NUCLEOTIDE SEQUENCE [LARGE SCALE GENOMIC DNA]</scope>
    <source>
        <strain evidence="1 2">GDSW-R2A3</strain>
    </source>
</reference>
<dbReference type="OrthoDB" id="2452352at2"/>
<sequence length="152" mass="17529">MKIKILVIVIIVFSLILINGCSPKRELEKQPPEMEGFVKADGEMYELERGGYRWEWKNGTDTAVVTTDHASPNQMAESIKPIHLTSNGRIEIQIEENPELTVFLWNKSEREKEIPLKEKQFLLPAAKGKYIYEVLAKWHEGEVSYTFVAEVH</sequence>
<organism evidence="1 2">
    <name type="scientific">Fictibacillus aquaticus</name>
    <dbReference type="NCBI Taxonomy" id="2021314"/>
    <lineage>
        <taxon>Bacteria</taxon>
        <taxon>Bacillati</taxon>
        <taxon>Bacillota</taxon>
        <taxon>Bacilli</taxon>
        <taxon>Bacillales</taxon>
        <taxon>Fictibacillaceae</taxon>
        <taxon>Fictibacillus</taxon>
    </lineage>
</organism>
<dbReference type="EMBL" id="NOII01000001">
    <property type="protein sequence ID" value="OYD59295.1"/>
    <property type="molecule type" value="Genomic_DNA"/>
</dbReference>
<evidence type="ECO:0000313" key="1">
    <source>
        <dbReference type="EMBL" id="OYD59295.1"/>
    </source>
</evidence>
<keyword evidence="2" id="KW-1185">Reference proteome</keyword>
<name>A0A235FEU7_9BACL</name>
<dbReference type="AlphaFoldDB" id="A0A235FEU7"/>
<protein>
    <submittedName>
        <fullName evidence="1">Uncharacterized protein</fullName>
    </submittedName>
</protein>
<accession>A0A235FEU7</accession>
<dbReference type="RefSeq" id="WP_094251256.1">
    <property type="nucleotide sequence ID" value="NZ_JBHLXL010000001.1"/>
</dbReference>
<comment type="caution">
    <text evidence="1">The sequence shown here is derived from an EMBL/GenBank/DDBJ whole genome shotgun (WGS) entry which is preliminary data.</text>
</comment>
<dbReference type="Proteomes" id="UP000215059">
    <property type="component" value="Unassembled WGS sequence"/>
</dbReference>
<gene>
    <name evidence="1" type="ORF">CGZ90_05220</name>
</gene>
<evidence type="ECO:0000313" key="2">
    <source>
        <dbReference type="Proteomes" id="UP000215059"/>
    </source>
</evidence>